<name>A0A1W1HCE5_9BACT</name>
<dbReference type="Proteomes" id="UP000191931">
    <property type="component" value="Unassembled WGS sequence"/>
</dbReference>
<keyword evidence="4" id="KW-0411">Iron-sulfur</keyword>
<feature type="domain" description="4Fe-4S ferredoxin-type" evidence="5">
    <location>
        <begin position="250"/>
        <end position="279"/>
    </location>
</feature>
<dbReference type="CDD" id="cd10551">
    <property type="entry name" value="PsrB"/>
    <property type="match status" value="1"/>
</dbReference>
<dbReference type="InterPro" id="IPR017900">
    <property type="entry name" value="4Fe4S_Fe_S_CS"/>
</dbReference>
<dbReference type="InterPro" id="IPR017896">
    <property type="entry name" value="4Fe4S_Fe-S-bd"/>
</dbReference>
<reference evidence="6 7" key="1">
    <citation type="submission" date="2017-03" db="EMBL/GenBank/DDBJ databases">
        <authorList>
            <person name="Afonso C.L."/>
            <person name="Miller P.J."/>
            <person name="Scott M.A."/>
            <person name="Spackman E."/>
            <person name="Goraichik I."/>
            <person name="Dimitrov K.M."/>
            <person name="Suarez D.L."/>
            <person name="Swayne D.E."/>
        </authorList>
    </citation>
    <scope>NUCLEOTIDE SEQUENCE [LARGE SCALE GENOMIC DNA]</scope>
    <source>
        <strain evidence="6">PRJEB14757</strain>
    </source>
</reference>
<evidence type="ECO:0000256" key="1">
    <source>
        <dbReference type="ARBA" id="ARBA00022485"/>
    </source>
</evidence>
<dbReference type="PROSITE" id="PS00198">
    <property type="entry name" value="4FE4S_FER_1"/>
    <property type="match status" value="1"/>
</dbReference>
<dbReference type="InterPro" id="IPR050954">
    <property type="entry name" value="ET_IronSulfur_Cluster-Binding"/>
</dbReference>
<dbReference type="PROSITE" id="PS51379">
    <property type="entry name" value="4FE4S_FER_2"/>
    <property type="match status" value="2"/>
</dbReference>
<dbReference type="GO" id="GO:0051539">
    <property type="term" value="F:4 iron, 4 sulfur cluster binding"/>
    <property type="evidence" value="ECO:0007669"/>
    <property type="project" value="UniProtKB-KW"/>
</dbReference>
<evidence type="ECO:0000313" key="7">
    <source>
        <dbReference type="Proteomes" id="UP000191931"/>
    </source>
</evidence>
<evidence type="ECO:0000256" key="3">
    <source>
        <dbReference type="ARBA" id="ARBA00023004"/>
    </source>
</evidence>
<protein>
    <submittedName>
        <fullName evidence="6">4Fe-4S ferredoxin iron-sulfur binding domain protein (Modular protein)</fullName>
    </submittedName>
</protein>
<evidence type="ECO:0000259" key="5">
    <source>
        <dbReference type="PROSITE" id="PS51379"/>
    </source>
</evidence>
<keyword evidence="2" id="KW-0479">Metal-binding</keyword>
<feature type="domain" description="4Fe-4S ferredoxin-type" evidence="5">
    <location>
        <begin position="218"/>
        <end position="249"/>
    </location>
</feature>
<evidence type="ECO:0000313" key="6">
    <source>
        <dbReference type="EMBL" id="SLM30055.1"/>
    </source>
</evidence>
<keyword evidence="3" id="KW-0408">Iron</keyword>
<dbReference type="AlphaFoldDB" id="A0A1W1HCE5"/>
<dbReference type="PANTHER" id="PTHR43177">
    <property type="entry name" value="PROTEIN NRFC"/>
    <property type="match status" value="1"/>
</dbReference>
<dbReference type="Gene3D" id="3.30.70.20">
    <property type="match status" value="2"/>
</dbReference>
<evidence type="ECO:0000256" key="4">
    <source>
        <dbReference type="ARBA" id="ARBA00023014"/>
    </source>
</evidence>
<organism evidence="6 7">
    <name type="scientific">Desulfamplus magnetovallimortis</name>
    <dbReference type="NCBI Taxonomy" id="1246637"/>
    <lineage>
        <taxon>Bacteria</taxon>
        <taxon>Pseudomonadati</taxon>
        <taxon>Thermodesulfobacteriota</taxon>
        <taxon>Desulfobacteria</taxon>
        <taxon>Desulfobacterales</taxon>
        <taxon>Desulfobacteraceae</taxon>
        <taxon>Desulfamplus</taxon>
    </lineage>
</organism>
<dbReference type="SUPFAM" id="SSF54862">
    <property type="entry name" value="4Fe-4S ferredoxins"/>
    <property type="match status" value="1"/>
</dbReference>
<keyword evidence="1" id="KW-0004">4Fe-4S</keyword>
<gene>
    <name evidence="6" type="ORF">MTBBW1_2090019</name>
</gene>
<evidence type="ECO:0000256" key="2">
    <source>
        <dbReference type="ARBA" id="ARBA00022723"/>
    </source>
</evidence>
<dbReference type="EMBL" id="FWEV01000123">
    <property type="protein sequence ID" value="SLM30055.1"/>
    <property type="molecule type" value="Genomic_DNA"/>
</dbReference>
<dbReference type="STRING" id="1246637.MTBBW1_2090019"/>
<dbReference type="PANTHER" id="PTHR43177:SF3">
    <property type="entry name" value="PROTEIN NRFC HOMOLOG"/>
    <property type="match status" value="1"/>
</dbReference>
<dbReference type="GO" id="GO:0046872">
    <property type="term" value="F:metal ion binding"/>
    <property type="evidence" value="ECO:0007669"/>
    <property type="project" value="UniProtKB-KW"/>
</dbReference>
<keyword evidence="7" id="KW-1185">Reference proteome</keyword>
<dbReference type="Pfam" id="PF13247">
    <property type="entry name" value="Fer4_11"/>
    <property type="match status" value="1"/>
</dbReference>
<accession>A0A1W1HCE5</accession>
<proteinExistence type="predicted"/>
<sequence length="355" mass="39629">MKRAVVRLDQKINPIDIGNSPQNQEPYLLNREIAPLNRHGDIPATPDYENAQGIFTVNKETAPLNLDRRNFIKKVLNGSIAGSLLLVFPMPGSIAQDENLSASLQKKLAESSGAGQFNDLDKLPKGLDNLPEEIPGIRNRPYDIHKQKFAFIVDITRCIGCGSCCVADKREYQVPDGYYRTWVERYIKDFNDQVYVDAPNGGLDGYQHPRNDIDAEIRDTFFVPKLCNMCRETPCAQVCPVGATFVTPDGFVLVDSDRCVGCAYCIQACPYSSRFIHPVKKTVEKCTWCYHRVRKGLLPACVEVCPTGARKFGSLNDPTSEVYKILKGPGVLTVLKESMGTWPALYYLGARLEVI</sequence>
<dbReference type="RefSeq" id="WP_080807412.1">
    <property type="nucleotide sequence ID" value="NZ_LT828557.1"/>
</dbReference>